<evidence type="ECO:0000313" key="2">
    <source>
        <dbReference type="EMBL" id="BDR55459.1"/>
    </source>
</evidence>
<dbReference type="RefSeq" id="WP_317696769.1">
    <property type="nucleotide sequence ID" value="NZ_AP026801.1"/>
</dbReference>
<feature type="transmembrane region" description="Helical" evidence="1">
    <location>
        <begin position="156"/>
        <end position="174"/>
    </location>
</feature>
<protein>
    <recommendedName>
        <fullName evidence="4">Integral membrane protein</fullName>
    </recommendedName>
</protein>
<feature type="transmembrane region" description="Helical" evidence="1">
    <location>
        <begin position="69"/>
        <end position="89"/>
    </location>
</feature>
<evidence type="ECO:0000256" key="1">
    <source>
        <dbReference type="SAM" id="Phobius"/>
    </source>
</evidence>
<organism evidence="2 3">
    <name type="scientific">Xylocopilactobacillus apis</name>
    <dbReference type="NCBI Taxonomy" id="2932183"/>
    <lineage>
        <taxon>Bacteria</taxon>
        <taxon>Bacillati</taxon>
        <taxon>Bacillota</taxon>
        <taxon>Bacilli</taxon>
        <taxon>Lactobacillales</taxon>
        <taxon>Lactobacillaceae</taxon>
        <taxon>Xylocopilactobacillus</taxon>
    </lineage>
</organism>
<dbReference type="AlphaFoldDB" id="A0AAU9DJ92"/>
<dbReference type="EMBL" id="AP026801">
    <property type="protein sequence ID" value="BDR55459.1"/>
    <property type="molecule type" value="Genomic_DNA"/>
</dbReference>
<keyword evidence="1" id="KW-0812">Transmembrane</keyword>
<dbReference type="Proteomes" id="UP001321804">
    <property type="component" value="Chromosome"/>
</dbReference>
<proteinExistence type="predicted"/>
<dbReference type="KEGG" id="xak:KIMC2_00210"/>
<evidence type="ECO:0008006" key="4">
    <source>
        <dbReference type="Google" id="ProtNLM"/>
    </source>
</evidence>
<accession>A0AAU9DJ92</accession>
<gene>
    <name evidence="2" type="ORF">KIMC2_00210</name>
</gene>
<name>A0AAU9DJ92_9LACO</name>
<feature type="transmembrane region" description="Helical" evidence="1">
    <location>
        <begin position="95"/>
        <end position="115"/>
    </location>
</feature>
<reference evidence="2 3" key="1">
    <citation type="journal article" date="2023" name="Microbiol. Spectr.">
        <title>Symbiosis of Carpenter Bees with Uncharacterized Lactic Acid Bacteria Showing NAD Auxotrophy.</title>
        <authorList>
            <person name="Kawasaki S."/>
            <person name="Ozawa K."/>
            <person name="Mori T."/>
            <person name="Yamamoto A."/>
            <person name="Ito M."/>
            <person name="Ohkuma M."/>
            <person name="Sakamoto M."/>
            <person name="Matsutani M."/>
        </authorList>
    </citation>
    <scope>NUCLEOTIDE SEQUENCE [LARGE SCALE GENOMIC DNA]</scope>
    <source>
        <strain evidence="2 3">KimC2</strain>
    </source>
</reference>
<keyword evidence="1" id="KW-0472">Membrane</keyword>
<evidence type="ECO:0000313" key="3">
    <source>
        <dbReference type="Proteomes" id="UP001321804"/>
    </source>
</evidence>
<keyword evidence="3" id="KW-1185">Reference proteome</keyword>
<feature type="transmembrane region" description="Helical" evidence="1">
    <location>
        <begin position="6"/>
        <end position="22"/>
    </location>
</feature>
<keyword evidence="1" id="KW-1133">Transmembrane helix</keyword>
<sequence length="175" mass="20276">MALNIWYISMTIVLLAEVYLLVQISKIKKQERELVKQKYPDLTPEELRSRKLSIRAYTLAHLYGKKSRVFEFILIAAIFLIGIAVGLLITGYYYLLNTVLLVLLILVFGVVLFYLPNYQDQQEFVQKYLDEHPDNTLKFVSVPSDLVKKVMIIRRLSGVIACVMVVLLLIFGRLY</sequence>